<dbReference type="InterPro" id="IPR010371">
    <property type="entry name" value="YBR137W-like"/>
</dbReference>
<organism evidence="2 3">
    <name type="scientific">Tetrapyrgos nigripes</name>
    <dbReference type="NCBI Taxonomy" id="182062"/>
    <lineage>
        <taxon>Eukaryota</taxon>
        <taxon>Fungi</taxon>
        <taxon>Dikarya</taxon>
        <taxon>Basidiomycota</taxon>
        <taxon>Agaricomycotina</taxon>
        <taxon>Agaricomycetes</taxon>
        <taxon>Agaricomycetidae</taxon>
        <taxon>Agaricales</taxon>
        <taxon>Marasmiineae</taxon>
        <taxon>Marasmiaceae</taxon>
        <taxon>Tetrapyrgos</taxon>
    </lineage>
</organism>
<dbReference type="InterPro" id="IPR038084">
    <property type="entry name" value="PduO/GlcC-like_sf"/>
</dbReference>
<dbReference type="Proteomes" id="UP000559256">
    <property type="component" value="Unassembled WGS sequence"/>
</dbReference>
<feature type="compositionally biased region" description="Basic and acidic residues" evidence="1">
    <location>
        <begin position="248"/>
        <end position="259"/>
    </location>
</feature>
<dbReference type="AlphaFoldDB" id="A0A8H5GS89"/>
<dbReference type="OrthoDB" id="2209940at2759"/>
<comment type="caution">
    <text evidence="2">The sequence shown here is derived from an EMBL/GenBank/DDBJ whole genome shotgun (WGS) entry which is preliminary data.</text>
</comment>
<keyword evidence="3" id="KW-1185">Reference proteome</keyword>
<dbReference type="Gene3D" id="3.30.450.150">
    <property type="entry name" value="Haem-degrading domain"/>
    <property type="match status" value="1"/>
</dbReference>
<evidence type="ECO:0000256" key="1">
    <source>
        <dbReference type="SAM" id="MobiDB-lite"/>
    </source>
</evidence>
<dbReference type="PANTHER" id="PTHR28255">
    <property type="match status" value="1"/>
</dbReference>
<evidence type="ECO:0000313" key="3">
    <source>
        <dbReference type="Proteomes" id="UP000559256"/>
    </source>
</evidence>
<dbReference type="EMBL" id="JAACJM010000012">
    <property type="protein sequence ID" value="KAF5370037.1"/>
    <property type="molecule type" value="Genomic_DNA"/>
</dbReference>
<dbReference type="GO" id="GO:0006620">
    <property type="term" value="P:post-translational protein targeting to endoplasmic reticulum membrane"/>
    <property type="evidence" value="ECO:0007669"/>
    <property type="project" value="TreeGrafter"/>
</dbReference>
<accession>A0A8H5GS89</accession>
<evidence type="ECO:0000313" key="2">
    <source>
        <dbReference type="EMBL" id="KAF5370037.1"/>
    </source>
</evidence>
<dbReference type="GO" id="GO:0072380">
    <property type="term" value="C:TRC complex"/>
    <property type="evidence" value="ECO:0007669"/>
    <property type="project" value="TreeGrafter"/>
</dbReference>
<protein>
    <submittedName>
        <fullName evidence="2">Uncharacterized protein</fullName>
    </submittedName>
</protein>
<gene>
    <name evidence="2" type="ORF">D9758_001343</name>
</gene>
<dbReference type="PANTHER" id="PTHR28255:SF1">
    <property type="entry name" value="UPF0303 PROTEIN YBR137W"/>
    <property type="match status" value="1"/>
</dbReference>
<proteinExistence type="predicted"/>
<reference evidence="2 3" key="1">
    <citation type="journal article" date="2020" name="ISME J.">
        <title>Uncovering the hidden diversity of litter-decomposition mechanisms in mushroom-forming fungi.</title>
        <authorList>
            <person name="Floudas D."/>
            <person name="Bentzer J."/>
            <person name="Ahren D."/>
            <person name="Johansson T."/>
            <person name="Persson P."/>
            <person name="Tunlid A."/>
        </authorList>
    </citation>
    <scope>NUCLEOTIDE SEQUENCE [LARGE SCALE GENOMIC DNA]</scope>
    <source>
        <strain evidence="2 3">CBS 291.85</strain>
    </source>
</reference>
<sequence length="259" mass="28347">MFSGLHGMSRSDADLAQEALTQEGTYRFPSFSASDAVTLGLSLRKRFRASHRHAKGKGLVLSIQSIAGHTLFSCTVGDLGHFSGYADVGLDSWSCLEAMIEVVKRTGHSSFYVEKGMNALGKTPKQMPGLQGDVRVQGGVLAFPIWLENAPICPVAVIACYSGSSQDDHNLVVNSVRDYLNKLLRDGRAGASVTMPIPSIASVPPPRPESRSVSARHDYQNHRHHGQRPTSWQEWNLPEVTTAASEYTRPETPYDEHDD</sequence>
<name>A0A8H5GS89_9AGAR</name>
<feature type="region of interest" description="Disordered" evidence="1">
    <location>
        <begin position="195"/>
        <end position="259"/>
    </location>
</feature>